<name>A0A4Z0Q0N0_9BACT</name>
<evidence type="ECO:0008006" key="3">
    <source>
        <dbReference type="Google" id="ProtNLM"/>
    </source>
</evidence>
<protein>
    <recommendedName>
        <fullName evidence="3">STAS domain-containing protein</fullName>
    </recommendedName>
</protein>
<organism evidence="1 2">
    <name type="scientific">Hymenobacter metallicola</name>
    <dbReference type="NCBI Taxonomy" id="2563114"/>
    <lineage>
        <taxon>Bacteria</taxon>
        <taxon>Pseudomonadati</taxon>
        <taxon>Bacteroidota</taxon>
        <taxon>Cytophagia</taxon>
        <taxon>Cytophagales</taxon>
        <taxon>Hymenobacteraceae</taxon>
        <taxon>Hymenobacter</taxon>
    </lineage>
</organism>
<dbReference type="EMBL" id="SRMB01000005">
    <property type="protein sequence ID" value="TGE23144.1"/>
    <property type="molecule type" value="Genomic_DNA"/>
</dbReference>
<reference evidence="1 2" key="1">
    <citation type="submission" date="2019-04" db="EMBL/GenBank/DDBJ databases">
        <authorList>
            <person name="Feng G."/>
            <person name="Zhang J."/>
            <person name="Zhu H."/>
        </authorList>
    </citation>
    <scope>NUCLEOTIDE SEQUENCE [LARGE SCALE GENOMIC DNA]</scope>
    <source>
        <strain evidence="1 2">9PBR-1</strain>
    </source>
</reference>
<dbReference type="RefSeq" id="WP_135398223.1">
    <property type="nucleotide sequence ID" value="NZ_SRMB01000005.1"/>
</dbReference>
<gene>
    <name evidence="1" type="ORF">E5K02_22625</name>
</gene>
<comment type="caution">
    <text evidence="1">The sequence shown here is derived from an EMBL/GenBank/DDBJ whole genome shotgun (WGS) entry which is preliminary data.</text>
</comment>
<proteinExistence type="predicted"/>
<sequence>MDNVVRIVIPKEYFFPCFNLAVEALTQSPDYQAAHTILLDFTECHSLHGIGMSLETQLFYEQAKAHRKSVYWVGNPSMYNIVVMLNTATSSETLPYRNV</sequence>
<accession>A0A4Z0Q0N0</accession>
<evidence type="ECO:0000313" key="1">
    <source>
        <dbReference type="EMBL" id="TGE23144.1"/>
    </source>
</evidence>
<dbReference type="Proteomes" id="UP000298471">
    <property type="component" value="Unassembled WGS sequence"/>
</dbReference>
<keyword evidence="2" id="KW-1185">Reference proteome</keyword>
<evidence type="ECO:0000313" key="2">
    <source>
        <dbReference type="Proteomes" id="UP000298471"/>
    </source>
</evidence>
<dbReference type="AlphaFoldDB" id="A0A4Z0Q0N0"/>
<dbReference type="OrthoDB" id="9935670at2"/>